<organism evidence="2">
    <name type="scientific">Medioppia subpectinata</name>
    <dbReference type="NCBI Taxonomy" id="1979941"/>
    <lineage>
        <taxon>Eukaryota</taxon>
        <taxon>Metazoa</taxon>
        <taxon>Ecdysozoa</taxon>
        <taxon>Arthropoda</taxon>
        <taxon>Chelicerata</taxon>
        <taxon>Arachnida</taxon>
        <taxon>Acari</taxon>
        <taxon>Acariformes</taxon>
        <taxon>Sarcoptiformes</taxon>
        <taxon>Oribatida</taxon>
        <taxon>Brachypylina</taxon>
        <taxon>Oppioidea</taxon>
        <taxon>Oppiidae</taxon>
        <taxon>Medioppia</taxon>
    </lineage>
</organism>
<dbReference type="Pfam" id="PF01161">
    <property type="entry name" value="PBP"/>
    <property type="match status" value="1"/>
</dbReference>
<dbReference type="InterPro" id="IPR035810">
    <property type="entry name" value="PEBP_euk"/>
</dbReference>
<keyword evidence="3" id="KW-1185">Reference proteome</keyword>
<evidence type="ECO:0000313" key="3">
    <source>
        <dbReference type="Proteomes" id="UP000759131"/>
    </source>
</evidence>
<accession>A0A7R9LW95</accession>
<protein>
    <submittedName>
        <fullName evidence="2">Uncharacterized protein</fullName>
    </submittedName>
</protein>
<dbReference type="InterPro" id="IPR001858">
    <property type="entry name" value="Phosphatidylethanolamine-bd_CS"/>
</dbReference>
<evidence type="ECO:0000256" key="1">
    <source>
        <dbReference type="ARBA" id="ARBA00007091"/>
    </source>
</evidence>
<dbReference type="CDD" id="cd00866">
    <property type="entry name" value="PEBP_euk"/>
    <property type="match status" value="1"/>
</dbReference>
<dbReference type="SUPFAM" id="SSF49777">
    <property type="entry name" value="PEBP-like"/>
    <property type="match status" value="1"/>
</dbReference>
<dbReference type="EMBL" id="OC900287">
    <property type="protein sequence ID" value="CAD7648994.1"/>
    <property type="molecule type" value="Genomic_DNA"/>
</dbReference>
<sequence length="85" mass="9343">MSPLRRDGIVPDVIDSVPNDTITVKYPSGVEVNYGNELTPTQVKDKPTVVWPADGNSLYALVMTDPDAPSRKEPINGQVKHWLVV</sequence>
<name>A0A7R9LW95_9ACAR</name>
<dbReference type="PROSITE" id="PS01220">
    <property type="entry name" value="PBP"/>
    <property type="match status" value="1"/>
</dbReference>
<dbReference type="EMBL" id="CAJPIZ010045712">
    <property type="protein sequence ID" value="CAG2122252.1"/>
    <property type="molecule type" value="Genomic_DNA"/>
</dbReference>
<dbReference type="Proteomes" id="UP000759131">
    <property type="component" value="Unassembled WGS sequence"/>
</dbReference>
<dbReference type="PANTHER" id="PTHR11362:SF82">
    <property type="entry name" value="PHOSPHATIDYLETHANOLAMINE-BINDING PROTEIN 4"/>
    <property type="match status" value="1"/>
</dbReference>
<feature type="non-terminal residue" evidence="2">
    <location>
        <position position="1"/>
    </location>
</feature>
<gene>
    <name evidence="2" type="ORF">OSB1V03_LOCUS22198</name>
</gene>
<evidence type="ECO:0000313" key="2">
    <source>
        <dbReference type="EMBL" id="CAD7648994.1"/>
    </source>
</evidence>
<dbReference type="InterPro" id="IPR008914">
    <property type="entry name" value="PEBP"/>
</dbReference>
<dbReference type="InterPro" id="IPR036610">
    <property type="entry name" value="PEBP-like_sf"/>
</dbReference>
<dbReference type="Gene3D" id="3.90.280.10">
    <property type="entry name" value="PEBP-like"/>
    <property type="match status" value="1"/>
</dbReference>
<dbReference type="OrthoDB" id="2506647at2759"/>
<dbReference type="AlphaFoldDB" id="A0A7R9LW95"/>
<reference evidence="2" key="1">
    <citation type="submission" date="2020-11" db="EMBL/GenBank/DDBJ databases">
        <authorList>
            <person name="Tran Van P."/>
        </authorList>
    </citation>
    <scope>NUCLEOTIDE SEQUENCE</scope>
</reference>
<comment type="similarity">
    <text evidence="1">Belongs to the phosphatidylethanolamine-binding protein family.</text>
</comment>
<proteinExistence type="inferred from homology"/>
<dbReference type="PANTHER" id="PTHR11362">
    <property type="entry name" value="PHOSPHATIDYLETHANOLAMINE-BINDING PROTEIN"/>
    <property type="match status" value="1"/>
</dbReference>